<keyword evidence="3" id="KW-1185">Reference proteome</keyword>
<dbReference type="InterPro" id="IPR051873">
    <property type="entry name" value="KNR4/SMI1_regulator"/>
</dbReference>
<comment type="caution">
    <text evidence="2">The sequence shown here is derived from an EMBL/GenBank/DDBJ whole genome shotgun (WGS) entry which is preliminary data.</text>
</comment>
<dbReference type="GeneID" id="98050493"/>
<gene>
    <name evidence="2" type="ORF">HDA37_000673</name>
</gene>
<sequence>MSDSSPSSAGLAEVWTAWLRALDEAGFPATANVRPPASAEEVRAAEAVFGAPFPADLAALYLLADGQLNDHPRAPGPRPEVATSIFPATYRFVPLDEAVVQYRGWLDVIEDGDDDHITVREGDPVRARYWDPGWWPLAVNGGGNALVVDTVPEPGGVRGQVVVAGPDEDERRRVATGVADYLHRLLAEPAPVCEDTGDDAPDHRFWDVRHLR</sequence>
<evidence type="ECO:0000259" key="1">
    <source>
        <dbReference type="SMART" id="SM00860"/>
    </source>
</evidence>
<evidence type="ECO:0000313" key="3">
    <source>
        <dbReference type="Proteomes" id="UP000549695"/>
    </source>
</evidence>
<dbReference type="InterPro" id="IPR037883">
    <property type="entry name" value="Knr4/Smi1-like_sf"/>
</dbReference>
<feature type="domain" description="Knr4/Smi1-like" evidence="1">
    <location>
        <begin position="36"/>
        <end position="184"/>
    </location>
</feature>
<dbReference type="EMBL" id="JACCCZ010000001">
    <property type="protein sequence ID" value="NYG00388.1"/>
    <property type="molecule type" value="Genomic_DNA"/>
</dbReference>
<dbReference type="InterPro" id="IPR018958">
    <property type="entry name" value="Knr4/Smi1-like_dom"/>
</dbReference>
<organism evidence="2 3">
    <name type="scientific">Pseudonocardia alni</name>
    <name type="common">Amycolata alni</name>
    <dbReference type="NCBI Taxonomy" id="33907"/>
    <lineage>
        <taxon>Bacteria</taxon>
        <taxon>Bacillati</taxon>
        <taxon>Actinomycetota</taxon>
        <taxon>Actinomycetes</taxon>
        <taxon>Pseudonocardiales</taxon>
        <taxon>Pseudonocardiaceae</taxon>
        <taxon>Pseudonocardia</taxon>
    </lineage>
</organism>
<protein>
    <submittedName>
        <fullName evidence="2">Cell wall assembly regulator SMI1</fullName>
    </submittedName>
</protein>
<dbReference type="SMART" id="SM00860">
    <property type="entry name" value="SMI1_KNR4"/>
    <property type="match status" value="1"/>
</dbReference>
<dbReference type="Pfam" id="PF09346">
    <property type="entry name" value="SMI1_KNR4"/>
    <property type="match status" value="1"/>
</dbReference>
<proteinExistence type="predicted"/>
<accession>A0A852VTS6</accession>
<dbReference type="PANTHER" id="PTHR47432">
    <property type="entry name" value="CELL WALL ASSEMBLY REGULATOR SMI1"/>
    <property type="match status" value="1"/>
</dbReference>
<dbReference type="RefSeq" id="WP_179760217.1">
    <property type="nucleotide sequence ID" value="NZ_BAAAJZ010000005.1"/>
</dbReference>
<dbReference type="AlphaFoldDB" id="A0A852VTS6"/>
<dbReference type="PANTHER" id="PTHR47432:SF1">
    <property type="entry name" value="CELL WALL ASSEMBLY REGULATOR SMI1"/>
    <property type="match status" value="1"/>
</dbReference>
<dbReference type="SUPFAM" id="SSF160631">
    <property type="entry name" value="SMI1/KNR4-like"/>
    <property type="match status" value="1"/>
</dbReference>
<name>A0A852VTS6_PSEA5</name>
<evidence type="ECO:0000313" key="2">
    <source>
        <dbReference type="EMBL" id="NYG00388.1"/>
    </source>
</evidence>
<reference evidence="2 3" key="1">
    <citation type="submission" date="2020-07" db="EMBL/GenBank/DDBJ databases">
        <title>Sequencing the genomes of 1000 actinobacteria strains.</title>
        <authorList>
            <person name="Klenk H.-P."/>
        </authorList>
    </citation>
    <scope>NUCLEOTIDE SEQUENCE [LARGE SCALE GENOMIC DNA]</scope>
    <source>
        <strain evidence="2 3">DSM 44749</strain>
    </source>
</reference>
<dbReference type="Proteomes" id="UP000549695">
    <property type="component" value="Unassembled WGS sequence"/>
</dbReference>